<evidence type="ECO:0000256" key="4">
    <source>
        <dbReference type="ARBA" id="ARBA00023172"/>
    </source>
</evidence>
<dbReference type="GO" id="GO:0015074">
    <property type="term" value="P:DNA integration"/>
    <property type="evidence" value="ECO:0007669"/>
    <property type="project" value="UniProtKB-KW"/>
</dbReference>
<dbReference type="CDD" id="cd03768">
    <property type="entry name" value="SR_ResInv"/>
    <property type="match status" value="1"/>
</dbReference>
<feature type="active site" description="O-(5'-phospho-DNA)-serine intermediate" evidence="5 6">
    <location>
        <position position="15"/>
    </location>
</feature>
<dbReference type="Proteomes" id="UP000215596">
    <property type="component" value="Unassembled WGS sequence"/>
</dbReference>
<dbReference type="RefSeq" id="WP_095265450.1">
    <property type="nucleotide sequence ID" value="NZ_NPBY01000038.1"/>
</dbReference>
<dbReference type="GO" id="GO:0003677">
    <property type="term" value="F:DNA binding"/>
    <property type="evidence" value="ECO:0007669"/>
    <property type="project" value="UniProtKB-KW"/>
</dbReference>
<gene>
    <name evidence="8" type="ORF">CHH67_12110</name>
</gene>
<sequence length="205" mass="23425">MENSNGKTFGYVRVSTTEQNPDRQYDMLKGRFSLAEEDIFMDAMTGDRNAYLKRENFQHLLRQLRPGDTVVVESLSRLSRSSQDLLALLSVWQEKGINLVSCKENIDMSTVTGRLVVAILAALAEFERENLRERIREGLQSARLRGRVGGRPKTDKKSLDKAIRLYEAKSHPISEICQICGVTKSVLYRELKKRRERTESISAET</sequence>
<dbReference type="InterPro" id="IPR006119">
    <property type="entry name" value="Resolv_N"/>
</dbReference>
<dbReference type="PROSITE" id="PS00397">
    <property type="entry name" value="RECOMBINASES_1"/>
    <property type="match status" value="1"/>
</dbReference>
<protein>
    <recommendedName>
        <fullName evidence="7">Resolvase/invertase-type recombinase catalytic domain-containing protein</fullName>
    </recommendedName>
</protein>
<dbReference type="Pfam" id="PF02796">
    <property type="entry name" value="HTH_7"/>
    <property type="match status" value="1"/>
</dbReference>
<dbReference type="Gene3D" id="1.10.10.60">
    <property type="entry name" value="Homeodomain-like"/>
    <property type="match status" value="1"/>
</dbReference>
<comment type="caution">
    <text evidence="8">The sequence shown here is derived from an EMBL/GenBank/DDBJ whole genome shotgun (WGS) entry which is preliminary data.</text>
</comment>
<dbReference type="InterPro" id="IPR050639">
    <property type="entry name" value="SSR_resolvase"/>
</dbReference>
<dbReference type="PANTHER" id="PTHR30461:SF2">
    <property type="entry name" value="SERINE RECOMBINASE PINE-RELATED"/>
    <property type="match status" value="1"/>
</dbReference>
<dbReference type="EMBL" id="NPBY01000038">
    <property type="protein sequence ID" value="PAD76367.1"/>
    <property type="molecule type" value="Genomic_DNA"/>
</dbReference>
<evidence type="ECO:0000256" key="2">
    <source>
        <dbReference type="ARBA" id="ARBA00022908"/>
    </source>
</evidence>
<keyword evidence="2" id="KW-0229">DNA integration</keyword>
<dbReference type="PROSITE" id="PS51736">
    <property type="entry name" value="RECOMBINASES_3"/>
    <property type="match status" value="1"/>
</dbReference>
<organism evidence="8 9">
    <name type="scientific">Paenibacillus campinasensis</name>
    <dbReference type="NCBI Taxonomy" id="66347"/>
    <lineage>
        <taxon>Bacteria</taxon>
        <taxon>Bacillati</taxon>
        <taxon>Bacillota</taxon>
        <taxon>Bacilli</taxon>
        <taxon>Bacillales</taxon>
        <taxon>Paenibacillaceae</taxon>
        <taxon>Paenibacillus</taxon>
    </lineage>
</organism>
<dbReference type="Gene3D" id="3.40.50.1390">
    <property type="entry name" value="Resolvase, N-terminal catalytic domain"/>
    <property type="match status" value="1"/>
</dbReference>
<name>A0A268ETA5_9BACL</name>
<dbReference type="SUPFAM" id="SSF53041">
    <property type="entry name" value="Resolvase-like"/>
    <property type="match status" value="1"/>
</dbReference>
<evidence type="ECO:0000256" key="5">
    <source>
        <dbReference type="PIRSR" id="PIRSR606118-50"/>
    </source>
</evidence>
<evidence type="ECO:0000256" key="1">
    <source>
        <dbReference type="ARBA" id="ARBA00009913"/>
    </source>
</evidence>
<proteinExistence type="inferred from homology"/>
<dbReference type="Pfam" id="PF00239">
    <property type="entry name" value="Resolvase"/>
    <property type="match status" value="1"/>
</dbReference>
<comment type="similarity">
    <text evidence="1">Belongs to the site-specific recombinase resolvase family.</text>
</comment>
<evidence type="ECO:0000259" key="7">
    <source>
        <dbReference type="PROSITE" id="PS51736"/>
    </source>
</evidence>
<reference evidence="8 9" key="1">
    <citation type="submission" date="2017-07" db="EMBL/GenBank/DDBJ databases">
        <title>Isolation and whole genome analysis of endospore-forming bacteria from heroin.</title>
        <authorList>
            <person name="Kalinowski J."/>
            <person name="Ahrens B."/>
            <person name="Al-Dilaimi A."/>
            <person name="Winkler A."/>
            <person name="Wibberg D."/>
            <person name="Schleenbecker U."/>
            <person name="Ruckert C."/>
            <person name="Wolfel R."/>
            <person name="Grass G."/>
        </authorList>
    </citation>
    <scope>NUCLEOTIDE SEQUENCE [LARGE SCALE GENOMIC DNA]</scope>
    <source>
        <strain evidence="8 9">7537-G1</strain>
    </source>
</reference>
<evidence type="ECO:0000256" key="3">
    <source>
        <dbReference type="ARBA" id="ARBA00023125"/>
    </source>
</evidence>
<dbReference type="InterPro" id="IPR006118">
    <property type="entry name" value="Recombinase_CS"/>
</dbReference>
<dbReference type="PANTHER" id="PTHR30461">
    <property type="entry name" value="DNA-INVERTASE FROM LAMBDOID PROPHAGE"/>
    <property type="match status" value="1"/>
</dbReference>
<dbReference type="OrthoDB" id="9797501at2"/>
<dbReference type="GO" id="GO:0000150">
    <property type="term" value="F:DNA strand exchange activity"/>
    <property type="evidence" value="ECO:0007669"/>
    <property type="project" value="InterPro"/>
</dbReference>
<dbReference type="InterPro" id="IPR006120">
    <property type="entry name" value="Resolvase_HTH_dom"/>
</dbReference>
<keyword evidence="4" id="KW-0233">DNA recombination</keyword>
<dbReference type="AlphaFoldDB" id="A0A268ETA5"/>
<evidence type="ECO:0000256" key="6">
    <source>
        <dbReference type="PROSITE-ProRule" id="PRU10137"/>
    </source>
</evidence>
<feature type="domain" description="Resolvase/invertase-type recombinase catalytic" evidence="7">
    <location>
        <begin position="7"/>
        <end position="146"/>
    </location>
</feature>
<accession>A0A268ETA5</accession>
<dbReference type="InterPro" id="IPR036162">
    <property type="entry name" value="Resolvase-like_N_sf"/>
</dbReference>
<keyword evidence="3" id="KW-0238">DNA-binding</keyword>
<dbReference type="SMART" id="SM00857">
    <property type="entry name" value="Resolvase"/>
    <property type="match status" value="1"/>
</dbReference>
<evidence type="ECO:0000313" key="9">
    <source>
        <dbReference type="Proteomes" id="UP000215596"/>
    </source>
</evidence>
<evidence type="ECO:0000313" key="8">
    <source>
        <dbReference type="EMBL" id="PAD76367.1"/>
    </source>
</evidence>